<dbReference type="InterPro" id="IPR013083">
    <property type="entry name" value="Znf_RING/FYVE/PHD"/>
</dbReference>
<dbReference type="GO" id="GO:0141221">
    <property type="term" value="F:histone deacetylase activity, hydrolytic mechanism"/>
    <property type="evidence" value="ECO:0007669"/>
    <property type="project" value="UniProtKB-EC"/>
</dbReference>
<dbReference type="InterPro" id="IPR001607">
    <property type="entry name" value="Znf_UBP"/>
</dbReference>
<dbReference type="Pfam" id="PF02148">
    <property type="entry name" value="zf-UBP"/>
    <property type="match status" value="1"/>
</dbReference>
<dbReference type="STRING" id="6185.A0A095C858"/>
<accession>A0A095C858</accession>
<feature type="region of interest" description="Disordered" evidence="3">
    <location>
        <begin position="873"/>
        <end position="900"/>
    </location>
</feature>
<dbReference type="InterPro" id="IPR023801">
    <property type="entry name" value="His_deacetylse_dom"/>
</dbReference>
<keyword evidence="2" id="KW-0479">Metal-binding</keyword>
<feature type="region of interest" description="Disordered" evidence="3">
    <location>
        <begin position="960"/>
        <end position="999"/>
    </location>
</feature>
<reference evidence="5" key="1">
    <citation type="journal article" date="2012" name="Nat. Genet.">
        <title>Whole-genome sequence of Schistosoma haematobium.</title>
        <authorList>
            <person name="Young N.D."/>
            <person name="Jex A.R."/>
            <person name="Li B."/>
            <person name="Liu S."/>
            <person name="Yang L."/>
            <person name="Xiong Z."/>
            <person name="Li Y."/>
            <person name="Cantacessi C."/>
            <person name="Hall R.S."/>
            <person name="Xu X."/>
            <person name="Chen F."/>
            <person name="Wu X."/>
            <person name="Zerlotini A."/>
            <person name="Oliveira G."/>
            <person name="Hofmann A."/>
            <person name="Zhang G."/>
            <person name="Fang X."/>
            <person name="Kang Y."/>
            <person name="Campbell B.E."/>
            <person name="Loukas A."/>
            <person name="Ranganathan S."/>
            <person name="Rollinson D."/>
            <person name="Rinaldi G."/>
            <person name="Brindley P.J."/>
            <person name="Yang H."/>
            <person name="Wang J."/>
            <person name="Wang J."/>
            <person name="Gasser R.B."/>
        </authorList>
    </citation>
    <scope>NUCLEOTIDE SEQUENCE [LARGE SCALE GENOMIC DNA]</scope>
</reference>
<dbReference type="SMART" id="SM00290">
    <property type="entry name" value="ZnF_UBP"/>
    <property type="match status" value="1"/>
</dbReference>
<dbReference type="PRINTS" id="PR01270">
    <property type="entry name" value="HDASUPER"/>
</dbReference>
<feature type="compositionally biased region" description="Polar residues" evidence="3">
    <location>
        <begin position="990"/>
        <end position="999"/>
    </location>
</feature>
<evidence type="ECO:0000256" key="2">
    <source>
        <dbReference type="PROSITE-ProRule" id="PRU00502"/>
    </source>
</evidence>
<organism evidence="5">
    <name type="scientific">Schistosoma haematobium</name>
    <name type="common">Blood fluke</name>
    <dbReference type="NCBI Taxonomy" id="6185"/>
    <lineage>
        <taxon>Eukaryota</taxon>
        <taxon>Metazoa</taxon>
        <taxon>Spiralia</taxon>
        <taxon>Lophotrochozoa</taxon>
        <taxon>Platyhelminthes</taxon>
        <taxon>Trematoda</taxon>
        <taxon>Digenea</taxon>
        <taxon>Strigeidida</taxon>
        <taxon>Schistosomatoidea</taxon>
        <taxon>Schistosomatidae</taxon>
        <taxon>Schistosoma</taxon>
    </lineage>
</organism>
<dbReference type="PANTHER" id="PTHR10625">
    <property type="entry name" value="HISTONE DEACETYLASE HDAC1-RELATED"/>
    <property type="match status" value="1"/>
</dbReference>
<protein>
    <submittedName>
        <fullName evidence="5">Histone deacetylase 6</fullName>
    </submittedName>
</protein>
<feature type="domain" description="UBP-type" evidence="4">
    <location>
        <begin position="1058"/>
        <end position="1159"/>
    </location>
</feature>
<evidence type="ECO:0000259" key="4">
    <source>
        <dbReference type="PROSITE" id="PS50271"/>
    </source>
</evidence>
<dbReference type="InterPro" id="IPR037138">
    <property type="entry name" value="His_deacetylse_dom_sf"/>
</dbReference>
<dbReference type="InterPro" id="IPR000286">
    <property type="entry name" value="HDACs"/>
</dbReference>
<keyword evidence="2" id="KW-0862">Zinc</keyword>
<name>A0A095C858_SCHHA</name>
<feature type="compositionally biased region" description="Basic and acidic residues" evidence="3">
    <location>
        <begin position="978"/>
        <end position="988"/>
    </location>
</feature>
<feature type="compositionally biased region" description="Low complexity" evidence="3">
    <location>
        <begin position="878"/>
        <end position="900"/>
    </location>
</feature>
<dbReference type="Gene3D" id="3.30.40.10">
    <property type="entry name" value="Zinc/RING finger domain, C3HC4 (zinc finger)"/>
    <property type="match status" value="1"/>
</dbReference>
<dbReference type="GO" id="GO:0000118">
    <property type="term" value="C:histone deacetylase complex"/>
    <property type="evidence" value="ECO:0007669"/>
    <property type="project" value="TreeGrafter"/>
</dbReference>
<keyword evidence="2" id="KW-0863">Zinc-finger</keyword>
<gene>
    <name evidence="5" type="ORF">MS3_06742</name>
</gene>
<dbReference type="EMBL" id="KL251010">
    <property type="protein sequence ID" value="KGB38358.1"/>
    <property type="molecule type" value="Genomic_DNA"/>
</dbReference>
<dbReference type="Gene3D" id="3.40.800.20">
    <property type="entry name" value="Histone deacetylase domain"/>
    <property type="match status" value="4"/>
</dbReference>
<proteinExistence type="inferred from homology"/>
<sequence>MVVEAKCVPTNKKMTGSSIPGSARRKNRNPLSDKDIPFIFTASDNSRHDYFDKHDKGTAFIYDERMLLHKNIWFPNFVECPERFSATIDKCITYGLLSRCLIINPEPATDDLLTLYHQTDYVEQINQTTTMADDELKQLSATLDSVYFNKHTDLSARLSVGSWIQAIDLIHRGDVRNAFCLVRPPGHHALTNEACGFCIYNNVAIAANYAIEQLNFNRLVNYPCYFYSYVSNLTELLIVFCYFLDSILIVDWDVHHGNTTQYAFYDNPKVLFISIHRYDNGEFWPNLRESNYDFIGTGRGRGFNVNIPLNDFDPELVLVSAGYDCSFGCPVGQLNLSPSLYAHLTHKLMAIAEGKVIVGLEGGYYLDTLSESIGHTLSALSDVKVPNFEPTDKHHSDEDRLSIEKRFDYLKSTHPIAGNNRISGTCLVYDNRMQNHKNEEDPTYPENPERIKHTYAVLKQLGLARRCKCIEARYATRTELLRVHTEDYVNTIASTVKMEQTALNDFGASENSVYFNCARYATRTELLRVHTEDYVNTIASTVKMEQTALNDFGASENSVYFNCHTYDNALLASGSLLAVIDEVCSGESLNGMALIRPPGHHALKDRCMGFCFFNNVAIGARHAQQVYGLERIAIIDWDVHHGNGTAEIFEDDPKYIHRFDHGRYFPNSDFSSSQFCGIGEGLGRTIHVAWNGRDVKDGDYIVAFTNIIIPILYEFRPQLILVSAGFDAAHGDKLGRLGVSPECFAHLTHLLMTVVHLNPSVYTLNHRKDSPIISTPTRQTRQRLQQEKSISYSGGLVLALEGGYQLTALSQCVAYCVAALLGDYCPRLASNLSISEKSCKSMQQTIEIHANYWNMLKGFDPVDRLYDQDSIRRPVIGRNTRQNPQNTTTTTTTPASNSTNTTIELSCSSDLVHSKLNNLNLNDKQFNTKCTSTPGDHNDNNLDDEFSQLFKTKLTLNVNSSLNNTNDRLSSTSISKQPSERQNVHEENSYETLNNNSESTVAKTSGVVIDPSESYQQQQQQPSTSNGNSFISEDIHDFFGLPSSHELTPHVFAVTPLSWCPHLTSVQNNPNWKPDINSLCSNCNHSSENWVCLSCYAVYCGRYANSHMIEHFTITKHSIVLSYADLSTWCYECESYVHNEAPRDKSRICCHRVQNKNFNVMKKQPIKSRLKTTRTVLKQSGHRQVSPPSTSVISQNSQSTGLVYDERMLKHKHEWFIEEQESPRRIQQAFHRCVEENLVSRCIRVPAIPINEDDLTLVHDKWYIEKIKQSCHMSNRELYSLSGEYDGVFFNRVCLSLRLLDILHYDLLNCVLL</sequence>
<comment type="similarity">
    <text evidence="1">Belongs to the histone deacetylase family. HD type 2 subfamily.</text>
</comment>
<evidence type="ECO:0000256" key="3">
    <source>
        <dbReference type="SAM" id="MobiDB-lite"/>
    </source>
</evidence>
<feature type="compositionally biased region" description="Polar residues" evidence="3">
    <location>
        <begin position="967"/>
        <end position="977"/>
    </location>
</feature>
<dbReference type="GO" id="GO:0040029">
    <property type="term" value="P:epigenetic regulation of gene expression"/>
    <property type="evidence" value="ECO:0007669"/>
    <property type="project" value="TreeGrafter"/>
</dbReference>
<dbReference type="Pfam" id="PF00850">
    <property type="entry name" value="Hist_deacetyl"/>
    <property type="match status" value="4"/>
</dbReference>
<dbReference type="InterPro" id="IPR023696">
    <property type="entry name" value="Ureohydrolase_dom_sf"/>
</dbReference>
<dbReference type="GO" id="GO:0008270">
    <property type="term" value="F:zinc ion binding"/>
    <property type="evidence" value="ECO:0007669"/>
    <property type="project" value="UniProtKB-KW"/>
</dbReference>
<dbReference type="SUPFAM" id="SSF52768">
    <property type="entry name" value="Arginase/deacetylase"/>
    <property type="match status" value="4"/>
</dbReference>
<evidence type="ECO:0000256" key="1">
    <source>
        <dbReference type="ARBA" id="ARBA00007738"/>
    </source>
</evidence>
<evidence type="ECO:0000313" key="5">
    <source>
        <dbReference type="EMBL" id="KGB38358.1"/>
    </source>
</evidence>
<dbReference type="SUPFAM" id="SSF57850">
    <property type="entry name" value="RING/U-box"/>
    <property type="match status" value="1"/>
</dbReference>
<dbReference type="PANTHER" id="PTHR10625:SF38">
    <property type="entry name" value="HISTONE DEACETYLASE 6, ISOFORM G"/>
    <property type="match status" value="1"/>
</dbReference>
<dbReference type="PROSITE" id="PS50271">
    <property type="entry name" value="ZF_UBP"/>
    <property type="match status" value="1"/>
</dbReference>